<protein>
    <recommendedName>
        <fullName evidence="2">BACON domain-containing protein</fullName>
    </recommendedName>
</protein>
<feature type="signal peptide" evidence="1">
    <location>
        <begin position="1"/>
        <end position="25"/>
    </location>
</feature>
<keyword evidence="1" id="KW-0732">Signal</keyword>
<evidence type="ECO:0000256" key="1">
    <source>
        <dbReference type="SAM" id="SignalP"/>
    </source>
</evidence>
<dbReference type="InterPro" id="IPR024361">
    <property type="entry name" value="BACON"/>
</dbReference>
<evidence type="ECO:0000313" key="4">
    <source>
        <dbReference type="Proteomes" id="UP000266441"/>
    </source>
</evidence>
<comment type="caution">
    <text evidence="3">The sequence shown here is derived from an EMBL/GenBank/DDBJ whole genome shotgun (WGS) entry which is preliminary data.</text>
</comment>
<dbReference type="OrthoDB" id="1113138at2"/>
<dbReference type="RefSeq" id="WP_119352040.1">
    <property type="nucleotide sequence ID" value="NZ_QWET01000028.1"/>
</dbReference>
<gene>
    <name evidence="3" type="ORF">D1164_21870</name>
</gene>
<organism evidence="3 4">
    <name type="scientific">Mariniphaga sediminis</name>
    <dbReference type="NCBI Taxonomy" id="1628158"/>
    <lineage>
        <taxon>Bacteria</taxon>
        <taxon>Pseudomonadati</taxon>
        <taxon>Bacteroidota</taxon>
        <taxon>Bacteroidia</taxon>
        <taxon>Marinilabiliales</taxon>
        <taxon>Prolixibacteraceae</taxon>
        <taxon>Mariniphaga</taxon>
    </lineage>
</organism>
<feature type="domain" description="BACON" evidence="2">
    <location>
        <begin position="154"/>
        <end position="211"/>
    </location>
</feature>
<proteinExistence type="predicted"/>
<evidence type="ECO:0000313" key="3">
    <source>
        <dbReference type="EMBL" id="RIH63002.1"/>
    </source>
</evidence>
<dbReference type="AlphaFoldDB" id="A0A399CWZ0"/>
<sequence length="235" mass="26870">MTSIYRTIKNLLFGIAILGSLCFNSCDNSFLETEPPTQNITTDTIFVTNKTQPFQLNFGFETSEACNWRLFQFPIWLDVSPKEGFKSENSNAVLQFTIDPNEFYFDFGFYTFPLTFDVDETQFVTYTIMLAHLGNPTMEVTPSNLIIENILEGGFEIVNRGHGILYWEVTDSPSWLNIETKQGFLEQNHTETIHFTINSNGLEPGTYEGVVKILNNANDNHYNIPVYLKLEAQNP</sequence>
<reference evidence="3 4" key="1">
    <citation type="journal article" date="2015" name="Int. J. Syst. Evol. Microbiol.">
        <title>Mariniphaga sediminis sp. nov., isolated from coastal sediment.</title>
        <authorList>
            <person name="Wang F.Q."/>
            <person name="Shen Q.Y."/>
            <person name="Chen G.J."/>
            <person name="Du Z.J."/>
        </authorList>
    </citation>
    <scope>NUCLEOTIDE SEQUENCE [LARGE SCALE GENOMIC DNA]</scope>
    <source>
        <strain evidence="3 4">SY21</strain>
    </source>
</reference>
<keyword evidence="4" id="KW-1185">Reference proteome</keyword>
<dbReference type="Proteomes" id="UP000266441">
    <property type="component" value="Unassembled WGS sequence"/>
</dbReference>
<dbReference type="EMBL" id="QWET01000028">
    <property type="protein sequence ID" value="RIH63002.1"/>
    <property type="molecule type" value="Genomic_DNA"/>
</dbReference>
<accession>A0A399CWZ0</accession>
<feature type="chain" id="PRO_5017467990" description="BACON domain-containing protein" evidence="1">
    <location>
        <begin position="26"/>
        <end position="235"/>
    </location>
</feature>
<name>A0A399CWZ0_9BACT</name>
<evidence type="ECO:0000259" key="2">
    <source>
        <dbReference type="Pfam" id="PF19190"/>
    </source>
</evidence>
<dbReference type="Pfam" id="PF19190">
    <property type="entry name" value="BACON_2"/>
    <property type="match status" value="1"/>
</dbReference>